<dbReference type="PANTHER" id="PTHR43252">
    <property type="entry name" value="TRANSCRIPTIONAL REGULATOR YQJI"/>
    <property type="match status" value="1"/>
</dbReference>
<dbReference type="Proteomes" id="UP000028523">
    <property type="component" value="Unassembled WGS sequence"/>
</dbReference>
<dbReference type="Pfam" id="PF03551">
    <property type="entry name" value="PadR"/>
    <property type="match status" value="1"/>
</dbReference>
<gene>
    <name evidence="3" type="ORF">P271_318</name>
</gene>
<evidence type="ECO:0000259" key="1">
    <source>
        <dbReference type="Pfam" id="PF03551"/>
    </source>
</evidence>
<dbReference type="InterPro" id="IPR036388">
    <property type="entry name" value="WH-like_DNA-bd_sf"/>
</dbReference>
<dbReference type="PANTHER" id="PTHR43252:SF6">
    <property type="entry name" value="NEGATIVE TRANSCRIPTION REGULATOR PADR"/>
    <property type="match status" value="1"/>
</dbReference>
<feature type="domain" description="Transcription regulator PadR C-terminal" evidence="2">
    <location>
        <begin position="98"/>
        <end position="176"/>
    </location>
</feature>
<comment type="caution">
    <text evidence="3">The sequence shown here is derived from an EMBL/GenBank/DDBJ whole genome shotgun (WGS) entry which is preliminary data.</text>
</comment>
<dbReference type="EMBL" id="AWQU01000081">
    <property type="protein sequence ID" value="KFB07479.1"/>
    <property type="molecule type" value="Genomic_DNA"/>
</dbReference>
<evidence type="ECO:0000313" key="3">
    <source>
        <dbReference type="EMBL" id="KFB07479.1"/>
    </source>
</evidence>
<dbReference type="GeneID" id="96867173"/>
<protein>
    <submittedName>
        <fullName evidence="3">Transcriptional regulator, PadR-like family</fullName>
    </submittedName>
</protein>
<organism evidence="3 4">
    <name type="scientific">Malacoplasma iowae DK-CPA</name>
    <dbReference type="NCBI Taxonomy" id="1394179"/>
    <lineage>
        <taxon>Bacteria</taxon>
        <taxon>Bacillati</taxon>
        <taxon>Mycoplasmatota</taxon>
        <taxon>Mycoplasmoidales</taxon>
        <taxon>Mycoplasmoidaceae</taxon>
        <taxon>Malacoplasma</taxon>
    </lineage>
</organism>
<name>A0A084U3E3_MALIO</name>
<dbReference type="InterPro" id="IPR036390">
    <property type="entry name" value="WH_DNA-bd_sf"/>
</dbReference>
<dbReference type="Pfam" id="PF10400">
    <property type="entry name" value="Vir_act_alpha_C"/>
    <property type="match status" value="1"/>
</dbReference>
<dbReference type="SUPFAM" id="SSF46785">
    <property type="entry name" value="Winged helix' DNA-binding domain"/>
    <property type="match status" value="1"/>
</dbReference>
<feature type="domain" description="Transcription regulator PadR N-terminal" evidence="1">
    <location>
        <begin position="6"/>
        <end position="77"/>
    </location>
</feature>
<sequence>MVRFIILGLIDMKPMSAYEFDKLLTDSIKNFYNIKQSQVYIEFKKLKALGFLTSESTILNNRVKEIYKVTDLGRKEFFKLQEEIDVEAERYLDVKLLFLVRTFFGFYLSDEKNILFLEKLKTIVTNKIKTLENQASVIKNSESNNAKNRDKWYWQQTIKYGLNSWNYTLKWIDELIIGIKNKEWENN</sequence>
<dbReference type="InterPro" id="IPR005149">
    <property type="entry name" value="Tscrpt_reg_PadR_N"/>
</dbReference>
<evidence type="ECO:0000313" key="4">
    <source>
        <dbReference type="Proteomes" id="UP000028523"/>
    </source>
</evidence>
<dbReference type="RefSeq" id="WP_004025352.1">
    <property type="nucleotide sequence ID" value="NZ_AWQU01000081.1"/>
</dbReference>
<reference evidence="3 4" key="1">
    <citation type="journal article" date="2014" name="PLoS ONE">
        <title>Reduction of Hydrogen Peroxide Accumulation and Toxicity by a Catalase from Mycoplasma iowae.</title>
        <authorList>
            <person name="Pritchard R.E."/>
            <person name="Prassinos A.J."/>
            <person name="Osborne J.D."/>
            <person name="Raviv Z."/>
            <person name="Balish M.F."/>
        </authorList>
    </citation>
    <scope>NUCLEOTIDE SEQUENCE [LARGE SCALE GENOMIC DNA]</scope>
    <source>
        <strain evidence="3 4">DK-CPA</strain>
    </source>
</reference>
<dbReference type="Gene3D" id="1.10.10.10">
    <property type="entry name" value="Winged helix-like DNA-binding domain superfamily/Winged helix DNA-binding domain"/>
    <property type="match status" value="1"/>
</dbReference>
<keyword evidence="4" id="KW-1185">Reference proteome</keyword>
<dbReference type="AlphaFoldDB" id="A0A084U3E3"/>
<evidence type="ECO:0000259" key="2">
    <source>
        <dbReference type="Pfam" id="PF10400"/>
    </source>
</evidence>
<accession>A0A084U3E3</accession>
<proteinExistence type="predicted"/>
<dbReference type="InterPro" id="IPR018309">
    <property type="entry name" value="Tscrpt_reg_PadR_C"/>
</dbReference>